<proteinExistence type="predicted"/>
<dbReference type="PANTHER" id="PTHR46796">
    <property type="entry name" value="HTH-TYPE TRANSCRIPTIONAL ACTIVATOR RHAS-RELATED"/>
    <property type="match status" value="1"/>
</dbReference>
<feature type="domain" description="HTH araC/xylS-type" evidence="5">
    <location>
        <begin position="227"/>
        <end position="325"/>
    </location>
</feature>
<evidence type="ECO:0000256" key="1">
    <source>
        <dbReference type="ARBA" id="ARBA00023015"/>
    </source>
</evidence>
<reference evidence="6 7" key="1">
    <citation type="submission" date="2017-09" db="EMBL/GenBank/DDBJ databases">
        <authorList>
            <person name="Varghese N."/>
            <person name="Submissions S."/>
        </authorList>
    </citation>
    <scope>NUCLEOTIDE SEQUENCE [LARGE SCALE GENOMIC DNA]</scope>
    <source>
        <strain evidence="6 7">OK806</strain>
    </source>
</reference>
<keyword evidence="1" id="KW-0805">Transcription regulation</keyword>
<dbReference type="InterPro" id="IPR032783">
    <property type="entry name" value="AraC_lig"/>
</dbReference>
<keyword evidence="7" id="KW-1185">Reference proteome</keyword>
<dbReference type="PANTHER" id="PTHR46796:SF7">
    <property type="entry name" value="ARAC FAMILY TRANSCRIPTIONAL REGULATOR"/>
    <property type="match status" value="1"/>
</dbReference>
<evidence type="ECO:0000256" key="4">
    <source>
        <dbReference type="ARBA" id="ARBA00023163"/>
    </source>
</evidence>
<comment type="caution">
    <text evidence="6">The sequence shown here is derived from an EMBL/GenBank/DDBJ whole genome shotgun (WGS) entry which is preliminary data.</text>
</comment>
<keyword evidence="2 6" id="KW-0238">DNA-binding</keyword>
<dbReference type="EMBL" id="OCSU01000003">
    <property type="protein sequence ID" value="SOE88766.1"/>
    <property type="molecule type" value="Genomic_DNA"/>
</dbReference>
<dbReference type="PROSITE" id="PS00041">
    <property type="entry name" value="HTH_ARAC_FAMILY_1"/>
    <property type="match status" value="1"/>
</dbReference>
<evidence type="ECO:0000313" key="7">
    <source>
        <dbReference type="Proteomes" id="UP000219522"/>
    </source>
</evidence>
<dbReference type="SUPFAM" id="SSF46689">
    <property type="entry name" value="Homeodomain-like"/>
    <property type="match status" value="2"/>
</dbReference>
<dbReference type="InterPro" id="IPR018062">
    <property type="entry name" value="HTH_AraC-typ_CS"/>
</dbReference>
<organism evidence="6 7">
    <name type="scientific">Caballeronia arationis</name>
    <dbReference type="NCBI Taxonomy" id="1777142"/>
    <lineage>
        <taxon>Bacteria</taxon>
        <taxon>Pseudomonadati</taxon>
        <taxon>Pseudomonadota</taxon>
        <taxon>Betaproteobacteria</taxon>
        <taxon>Burkholderiales</taxon>
        <taxon>Burkholderiaceae</taxon>
        <taxon>Caballeronia</taxon>
    </lineage>
</organism>
<evidence type="ECO:0000313" key="6">
    <source>
        <dbReference type="EMBL" id="SOE88766.1"/>
    </source>
</evidence>
<evidence type="ECO:0000256" key="3">
    <source>
        <dbReference type="ARBA" id="ARBA00023159"/>
    </source>
</evidence>
<dbReference type="InterPro" id="IPR018060">
    <property type="entry name" value="HTH_AraC"/>
</dbReference>
<dbReference type="SMART" id="SM00342">
    <property type="entry name" value="HTH_ARAC"/>
    <property type="match status" value="1"/>
</dbReference>
<dbReference type="Gene3D" id="1.10.10.60">
    <property type="entry name" value="Homeodomain-like"/>
    <property type="match status" value="1"/>
</dbReference>
<evidence type="ECO:0000256" key="2">
    <source>
        <dbReference type="ARBA" id="ARBA00023125"/>
    </source>
</evidence>
<dbReference type="InterPro" id="IPR037923">
    <property type="entry name" value="HTH-like"/>
</dbReference>
<name>A0A7Z7N6I4_9BURK</name>
<protein>
    <submittedName>
        <fullName evidence="6">AraC-type DNA-binding protein</fullName>
    </submittedName>
</protein>
<dbReference type="SUPFAM" id="SSF51215">
    <property type="entry name" value="Regulatory protein AraC"/>
    <property type="match status" value="1"/>
</dbReference>
<dbReference type="RefSeq" id="WP_374730481.1">
    <property type="nucleotide sequence ID" value="NZ_FCOG02000015.1"/>
</dbReference>
<dbReference type="Pfam" id="PF12833">
    <property type="entry name" value="HTH_18"/>
    <property type="match status" value="1"/>
</dbReference>
<dbReference type="GO" id="GO:0003700">
    <property type="term" value="F:DNA-binding transcription factor activity"/>
    <property type="evidence" value="ECO:0007669"/>
    <property type="project" value="InterPro"/>
</dbReference>
<keyword evidence="4" id="KW-0804">Transcription</keyword>
<keyword evidence="3" id="KW-0010">Activator</keyword>
<accession>A0A7Z7N6I4</accession>
<dbReference type="Pfam" id="PF12852">
    <property type="entry name" value="Cupin_6"/>
    <property type="match status" value="1"/>
</dbReference>
<dbReference type="InterPro" id="IPR050204">
    <property type="entry name" value="AraC_XylS_family_regulators"/>
</dbReference>
<sequence length="339" mass="36765">MMDEALFGRTLGGMNAIPASTDPLGEALHFLRMSGTFYCRSEFSAPWALELPAFEDCLMFHVVTAGQCVLEVDGVEPCLLRPGDLALVPHGAGHRLANEPGVAAAKLFDLPRETVSSRYEILRHGEGGAPTTMICAVVHFDHPAAQRLIGLLPKLIRVDTWQSPEIEWIQSTLRFIAAEAQQPNAGGEAVITRLADILVIQAVRAWIAHAPAAQTGWLGALRDRQIGRALAMIHRNPERNWTVATLADALGMSRSAFSARFTQLVGEPAMRYAVRWKMQAALTQLRETDASLGEMASRLGYDSDAAFSRAFKRVVGVAPGAARRNARPQALEPAGAVRA</sequence>
<dbReference type="InterPro" id="IPR009057">
    <property type="entry name" value="Homeodomain-like_sf"/>
</dbReference>
<evidence type="ECO:0000259" key="5">
    <source>
        <dbReference type="PROSITE" id="PS01124"/>
    </source>
</evidence>
<dbReference type="PROSITE" id="PS01124">
    <property type="entry name" value="HTH_ARAC_FAMILY_2"/>
    <property type="match status" value="1"/>
</dbReference>
<dbReference type="Proteomes" id="UP000219522">
    <property type="component" value="Unassembled WGS sequence"/>
</dbReference>
<dbReference type="AlphaFoldDB" id="A0A7Z7N6I4"/>
<dbReference type="GO" id="GO:0043565">
    <property type="term" value="F:sequence-specific DNA binding"/>
    <property type="evidence" value="ECO:0007669"/>
    <property type="project" value="InterPro"/>
</dbReference>
<gene>
    <name evidence="6" type="ORF">SAMN05446927_7388</name>
</gene>